<dbReference type="InterPro" id="IPR050613">
    <property type="entry name" value="Sec_Metabolite_Reg"/>
</dbReference>
<feature type="region of interest" description="Disordered" evidence="3">
    <location>
        <begin position="1"/>
        <end position="94"/>
    </location>
</feature>
<evidence type="ECO:0000259" key="4">
    <source>
        <dbReference type="PROSITE" id="PS50048"/>
    </source>
</evidence>
<organism evidence="5 6">
    <name type="scientific">Rhodotorula toruloides</name>
    <name type="common">Yeast</name>
    <name type="synonym">Rhodosporidium toruloides</name>
    <dbReference type="NCBI Taxonomy" id="5286"/>
    <lineage>
        <taxon>Eukaryota</taxon>
        <taxon>Fungi</taxon>
        <taxon>Dikarya</taxon>
        <taxon>Basidiomycota</taxon>
        <taxon>Pucciniomycotina</taxon>
        <taxon>Microbotryomycetes</taxon>
        <taxon>Sporidiobolales</taxon>
        <taxon>Sporidiobolaceae</taxon>
        <taxon>Rhodotorula</taxon>
    </lineage>
</organism>
<dbReference type="InterPro" id="IPR036864">
    <property type="entry name" value="Zn2-C6_fun-type_DNA-bd_sf"/>
</dbReference>
<dbReference type="Gene3D" id="4.10.240.10">
    <property type="entry name" value="Zn(2)-C6 fungal-type DNA-binding domain"/>
    <property type="match status" value="1"/>
</dbReference>
<dbReference type="AlphaFoldDB" id="A0A2S9ZWV1"/>
<dbReference type="OrthoDB" id="3364175at2759"/>
<dbReference type="GO" id="GO:0008270">
    <property type="term" value="F:zinc ion binding"/>
    <property type="evidence" value="ECO:0007669"/>
    <property type="project" value="InterPro"/>
</dbReference>
<feature type="domain" description="Zn(2)-C6 fungal-type" evidence="4">
    <location>
        <begin position="102"/>
        <end position="133"/>
    </location>
</feature>
<dbReference type="PROSITE" id="PS00463">
    <property type="entry name" value="ZN2_CY6_FUNGAL_1"/>
    <property type="match status" value="1"/>
</dbReference>
<protein>
    <recommendedName>
        <fullName evidence="4">Zn(2)-C6 fungal-type domain-containing protein</fullName>
    </recommendedName>
</protein>
<dbReference type="Proteomes" id="UP000239560">
    <property type="component" value="Unassembled WGS sequence"/>
</dbReference>
<dbReference type="GO" id="GO:0005634">
    <property type="term" value="C:nucleus"/>
    <property type="evidence" value="ECO:0007669"/>
    <property type="project" value="UniProtKB-SubCell"/>
</dbReference>
<evidence type="ECO:0000256" key="3">
    <source>
        <dbReference type="SAM" id="MobiDB-lite"/>
    </source>
</evidence>
<dbReference type="CDD" id="cd12148">
    <property type="entry name" value="fungal_TF_MHR"/>
    <property type="match status" value="1"/>
</dbReference>
<sequence length="811" mass="90208">MSQRPEHPLASLSGGSTSYALPPVVPFNASTSTAYTHSPDSVSSPTYNAGLTGRPGTASDGGAGQGPSKRRKVEGSGGNSPGGAASDAGQLVAGSKKQKAVSCTECKRRKIKCDRKLPCLACCKRGEPEVCKWPDETAKPQVDVQPFALTSDLVLLARRLQSLEEWANQLPPELRARAPAPQPFTPEVYGSKVKQSTKEKLGYSDPHRQTSVHRPNSNAGEHGSEHSAEPPSRDMSDTEDAAVKLESMAFTARAPNSQYRPQDSLPFFDNIPSPNASAQAAHGAGRMIHAYPAELTSFRTSIVAAPLVFEGPWTASAIGLDMCFSLEELKAARSRSLATIFSQLPDKALSYKLVEKYFQEVQWLHMIFHRGTFEAEHDRAWQMIEAGRWEEIDPMWLASYCMVRSAHSSSKLSAADRIFALMQMLALAIDGLRCEKRQIRLTDDEMKRCKPPIWYVCAQRLMQLGDGAGKPQVRFIQAVILIGQWLQCSSIPGQATRFLSLLAQAIRTAQILGLHQMTSDPMQMPPPDPAWPPNACSMRRETALRLFSLLSFLDYMSATTRFRSYLLDPVQCSSPPLSNLNQEDLSITEWRTDPKPRNVYTDSSFEYAKYRICQASRAVFEKLVCSPSTFSYDTVLELDRNYRSVLQECAEALSTVDPARMMRGDVYWVRSICDEGLHSRLVRLHRPFMAKHDYSRKCCLESAEKAIRAHSHISKVTKNVRSYPSLRVERSLTSLSADLVHLCALLGGCDLPLRRPLPSHRPRLAGEGDRAEEGGPRPRLRSLRPARRDQLARPASRRPHRLEDPQRSLHG</sequence>
<comment type="subcellular location">
    <subcellularLocation>
        <location evidence="1">Nucleus</location>
    </subcellularLocation>
</comment>
<gene>
    <name evidence="5" type="ORF">AAT19DRAFT_11456</name>
</gene>
<feature type="region of interest" description="Disordered" evidence="3">
    <location>
        <begin position="759"/>
        <end position="811"/>
    </location>
</feature>
<dbReference type="PROSITE" id="PS50048">
    <property type="entry name" value="ZN2_CY6_FUNGAL_2"/>
    <property type="match status" value="1"/>
</dbReference>
<reference evidence="5 6" key="1">
    <citation type="journal article" date="2018" name="Elife">
        <title>Functional genomics of lipid metabolism in the oleaginous yeast Rhodosporidium toruloides.</title>
        <authorList>
            <person name="Coradetti S.T."/>
            <person name="Pinel D."/>
            <person name="Geiselman G."/>
            <person name="Ito M."/>
            <person name="Mondo S."/>
            <person name="Reilly M.C."/>
            <person name="Cheng Y.F."/>
            <person name="Bauer S."/>
            <person name="Grigoriev I."/>
            <person name="Gladden J.M."/>
            <person name="Simmons B.A."/>
            <person name="Brem R."/>
            <person name="Arkin A.P."/>
            <person name="Skerker J.M."/>
        </authorList>
    </citation>
    <scope>NUCLEOTIDE SEQUENCE [LARGE SCALE GENOMIC DNA]</scope>
    <source>
        <strain evidence="5 6">NBRC 0880</strain>
    </source>
</reference>
<evidence type="ECO:0000256" key="2">
    <source>
        <dbReference type="ARBA" id="ARBA00023242"/>
    </source>
</evidence>
<comment type="caution">
    <text evidence="5">The sequence shown here is derived from an EMBL/GenBank/DDBJ whole genome shotgun (WGS) entry which is preliminary data.</text>
</comment>
<accession>A0A2S9ZWV1</accession>
<evidence type="ECO:0000256" key="1">
    <source>
        <dbReference type="ARBA" id="ARBA00004123"/>
    </source>
</evidence>
<dbReference type="PANTHER" id="PTHR31001">
    <property type="entry name" value="UNCHARACTERIZED TRANSCRIPTIONAL REGULATORY PROTEIN"/>
    <property type="match status" value="1"/>
</dbReference>
<name>A0A2S9ZWV1_RHOTO</name>
<dbReference type="SMART" id="SM00066">
    <property type="entry name" value="GAL4"/>
    <property type="match status" value="1"/>
</dbReference>
<feature type="compositionally biased region" description="Basic and acidic residues" evidence="3">
    <location>
        <begin position="196"/>
        <end position="208"/>
    </location>
</feature>
<dbReference type="EMBL" id="LCTV02000016">
    <property type="protein sequence ID" value="PRQ70224.1"/>
    <property type="molecule type" value="Genomic_DNA"/>
</dbReference>
<feature type="region of interest" description="Disordered" evidence="3">
    <location>
        <begin position="174"/>
        <end position="238"/>
    </location>
</feature>
<dbReference type="CDD" id="cd00067">
    <property type="entry name" value="GAL4"/>
    <property type="match status" value="1"/>
</dbReference>
<evidence type="ECO:0000313" key="5">
    <source>
        <dbReference type="EMBL" id="PRQ70224.1"/>
    </source>
</evidence>
<dbReference type="GO" id="GO:0000981">
    <property type="term" value="F:DNA-binding transcription factor activity, RNA polymerase II-specific"/>
    <property type="evidence" value="ECO:0007669"/>
    <property type="project" value="InterPro"/>
</dbReference>
<feature type="compositionally biased region" description="Basic and acidic residues" evidence="3">
    <location>
        <begin position="222"/>
        <end position="236"/>
    </location>
</feature>
<feature type="compositionally biased region" description="Basic and acidic residues" evidence="3">
    <location>
        <begin position="801"/>
        <end position="811"/>
    </location>
</feature>
<dbReference type="InterPro" id="IPR001138">
    <property type="entry name" value="Zn2Cys6_DnaBD"/>
</dbReference>
<dbReference type="PANTHER" id="PTHR31001:SF76">
    <property type="entry name" value="ZN(2)-C6 FUNGAL-TYPE DOMAIN-CONTAINING PROTEIN"/>
    <property type="match status" value="1"/>
</dbReference>
<feature type="compositionally biased region" description="Basic and acidic residues" evidence="3">
    <location>
        <begin position="764"/>
        <end position="776"/>
    </location>
</feature>
<dbReference type="SUPFAM" id="SSF57701">
    <property type="entry name" value="Zn2/Cys6 DNA-binding domain"/>
    <property type="match status" value="1"/>
</dbReference>
<keyword evidence="2" id="KW-0539">Nucleus</keyword>
<feature type="compositionally biased region" description="Polar residues" evidence="3">
    <location>
        <begin position="28"/>
        <end position="49"/>
    </location>
</feature>
<evidence type="ECO:0000313" key="6">
    <source>
        <dbReference type="Proteomes" id="UP000239560"/>
    </source>
</evidence>
<proteinExistence type="predicted"/>
<dbReference type="Pfam" id="PF00172">
    <property type="entry name" value="Zn_clus"/>
    <property type="match status" value="1"/>
</dbReference>